<evidence type="ECO:0000313" key="1">
    <source>
        <dbReference type="EMBL" id="EIC22301.1"/>
    </source>
</evidence>
<proteinExistence type="predicted"/>
<dbReference type="OrthoDB" id="5761946at2"/>
<reference evidence="1 2" key="2">
    <citation type="submission" date="2011-11" db="EMBL/GenBank/DDBJ databases">
        <authorList>
            <consortium name="US DOE Joint Genome Institute"/>
            <person name="Lucas S."/>
            <person name="Han J."/>
            <person name="Lapidus A."/>
            <person name="Cheng J.-F."/>
            <person name="Goodwin L."/>
            <person name="Pitluck S."/>
            <person name="Peters L."/>
            <person name="Ovchinnikova G."/>
            <person name="Zhang X."/>
            <person name="Detter J.C."/>
            <person name="Han C."/>
            <person name="Tapia R."/>
            <person name="Land M."/>
            <person name="Hauser L."/>
            <person name="Kyrpides N."/>
            <person name="Ivanova N."/>
            <person name="Pagani I."/>
            <person name="Vogl K."/>
            <person name="Liu Z."/>
            <person name="Overmann J."/>
            <person name="Frigaard N.-U."/>
            <person name="Bryant D."/>
            <person name="Woyke T."/>
        </authorList>
    </citation>
    <scope>NUCLEOTIDE SEQUENCE [LARGE SCALE GENOMIC DNA]</scope>
    <source>
        <strain evidence="1 2">970</strain>
    </source>
</reference>
<gene>
    <name evidence="1" type="ORF">Thi970DRAFT_02554</name>
</gene>
<dbReference type="RefSeq" id="WP_009149009.1">
    <property type="nucleotide sequence ID" value="NZ_CP121471.1"/>
</dbReference>
<keyword evidence="2" id="KW-1185">Reference proteome</keyword>
<sequence>MVLPANQQEPIHAIEVQGWCDPGIYARMLIDMGLLMEAHPKREVRGLLLFLIPEHDPQTPPWPDLIERDPDPPIRRVYLIDVLHDLRQTDPDHPLLATFLPFLIEDQAQLRTQAPAAYRIIQQAPLPEPVRR</sequence>
<dbReference type="InterPro" id="IPR022573">
    <property type="entry name" value="DUF2887"/>
</dbReference>
<dbReference type="Proteomes" id="UP000002964">
    <property type="component" value="Unassembled WGS sequence"/>
</dbReference>
<accession>H8Z093</accession>
<dbReference type="HOGENOM" id="CLU_1916132_0_0_6"/>
<name>H8Z093_9GAMM</name>
<evidence type="ECO:0000313" key="2">
    <source>
        <dbReference type="Proteomes" id="UP000002964"/>
    </source>
</evidence>
<dbReference type="eggNOG" id="COG5464">
    <property type="taxonomic scope" value="Bacteria"/>
</dbReference>
<dbReference type="AlphaFoldDB" id="H8Z093"/>
<dbReference type="EMBL" id="JH603169">
    <property type="protein sequence ID" value="EIC22301.1"/>
    <property type="molecule type" value="Genomic_DNA"/>
</dbReference>
<reference evidence="2" key="1">
    <citation type="submission" date="2011-06" db="EMBL/GenBank/DDBJ databases">
        <authorList>
            <consortium name="US DOE Joint Genome Institute (JGI-PGF)"/>
            <person name="Lucas S."/>
            <person name="Han J."/>
            <person name="Lapidus A."/>
            <person name="Cheng J.-F."/>
            <person name="Goodwin L."/>
            <person name="Pitluck S."/>
            <person name="Peters L."/>
            <person name="Land M.L."/>
            <person name="Hauser L."/>
            <person name="Vogl K."/>
            <person name="Liu Z."/>
            <person name="Overmann J."/>
            <person name="Frigaard N.-U."/>
            <person name="Bryant D.A."/>
            <person name="Woyke T.J."/>
        </authorList>
    </citation>
    <scope>NUCLEOTIDE SEQUENCE [LARGE SCALE GENOMIC DNA]</scope>
    <source>
        <strain evidence="2">970</strain>
    </source>
</reference>
<dbReference type="Pfam" id="PF11103">
    <property type="entry name" value="DUF2887"/>
    <property type="match status" value="1"/>
</dbReference>
<organism evidence="1 2">
    <name type="scientific">Thiorhodovibrio frisius</name>
    <dbReference type="NCBI Taxonomy" id="631362"/>
    <lineage>
        <taxon>Bacteria</taxon>
        <taxon>Pseudomonadati</taxon>
        <taxon>Pseudomonadota</taxon>
        <taxon>Gammaproteobacteria</taxon>
        <taxon>Chromatiales</taxon>
        <taxon>Chromatiaceae</taxon>
        <taxon>Thiorhodovibrio</taxon>
    </lineage>
</organism>
<protein>
    <submittedName>
        <fullName evidence="1">Uncharacterized protein</fullName>
    </submittedName>
</protein>
<dbReference type="STRING" id="631362.Thi970DRAFT_02554"/>